<sequence>MGSKDGMKSNGERVESSGKNGLDRRVWKALFADLCHPRGKEEEQEARTARRIIK</sequence>
<evidence type="ECO:0000256" key="1">
    <source>
        <dbReference type="SAM" id="MobiDB-lite"/>
    </source>
</evidence>
<protein>
    <submittedName>
        <fullName evidence="2">Uncharacterized protein</fullName>
    </submittedName>
</protein>
<organism evidence="2">
    <name type="scientific">Arion vulgaris</name>
    <dbReference type="NCBI Taxonomy" id="1028688"/>
    <lineage>
        <taxon>Eukaryota</taxon>
        <taxon>Metazoa</taxon>
        <taxon>Spiralia</taxon>
        <taxon>Lophotrochozoa</taxon>
        <taxon>Mollusca</taxon>
        <taxon>Gastropoda</taxon>
        <taxon>Heterobranchia</taxon>
        <taxon>Euthyneura</taxon>
        <taxon>Panpulmonata</taxon>
        <taxon>Eupulmonata</taxon>
        <taxon>Stylommatophora</taxon>
        <taxon>Helicina</taxon>
        <taxon>Arionoidea</taxon>
        <taxon>Arionidae</taxon>
        <taxon>Arion</taxon>
    </lineage>
</organism>
<reference evidence="2" key="1">
    <citation type="submission" date="2014-12" db="EMBL/GenBank/DDBJ databases">
        <title>Insight into the proteome of Arion vulgaris.</title>
        <authorList>
            <person name="Aradska J."/>
            <person name="Bulat T."/>
            <person name="Smidak R."/>
            <person name="Sarate P."/>
            <person name="Gangsoo J."/>
            <person name="Sialana F."/>
            <person name="Bilban M."/>
            <person name="Lubec G."/>
        </authorList>
    </citation>
    <scope>NUCLEOTIDE SEQUENCE</scope>
    <source>
        <tissue evidence="2">Skin</tissue>
    </source>
</reference>
<evidence type="ECO:0000313" key="2">
    <source>
        <dbReference type="EMBL" id="CEK82108.1"/>
    </source>
</evidence>
<feature type="region of interest" description="Disordered" evidence="1">
    <location>
        <begin position="1"/>
        <end position="20"/>
    </location>
</feature>
<proteinExistence type="predicted"/>
<dbReference type="EMBL" id="HACG01035243">
    <property type="protein sequence ID" value="CEK82108.1"/>
    <property type="molecule type" value="Transcribed_RNA"/>
</dbReference>
<accession>A0A0B7AMR7</accession>
<gene>
    <name evidence="2" type="primary">ORF129682</name>
</gene>
<name>A0A0B7AMR7_9EUPU</name>
<dbReference type="AlphaFoldDB" id="A0A0B7AMR7"/>